<feature type="region of interest" description="Disordered" evidence="1">
    <location>
        <begin position="178"/>
        <end position="220"/>
    </location>
</feature>
<feature type="compositionally biased region" description="Gly residues" evidence="1">
    <location>
        <begin position="1"/>
        <end position="10"/>
    </location>
</feature>
<name>A0A150GMX5_GONPE</name>
<evidence type="ECO:0000313" key="3">
    <source>
        <dbReference type="Proteomes" id="UP000075714"/>
    </source>
</evidence>
<dbReference type="EMBL" id="LSYV01000014">
    <property type="protein sequence ID" value="KXZ51179.1"/>
    <property type="molecule type" value="Genomic_DNA"/>
</dbReference>
<proteinExistence type="predicted"/>
<feature type="compositionally biased region" description="Low complexity" evidence="1">
    <location>
        <begin position="11"/>
        <end position="22"/>
    </location>
</feature>
<reference evidence="3" key="1">
    <citation type="journal article" date="2016" name="Nat. Commun.">
        <title>The Gonium pectorale genome demonstrates co-option of cell cycle regulation during the evolution of multicellularity.</title>
        <authorList>
            <person name="Hanschen E.R."/>
            <person name="Marriage T.N."/>
            <person name="Ferris P.J."/>
            <person name="Hamaji T."/>
            <person name="Toyoda A."/>
            <person name="Fujiyama A."/>
            <person name="Neme R."/>
            <person name="Noguchi H."/>
            <person name="Minakuchi Y."/>
            <person name="Suzuki M."/>
            <person name="Kawai-Toyooka H."/>
            <person name="Smith D.R."/>
            <person name="Sparks H."/>
            <person name="Anderson J."/>
            <person name="Bakaric R."/>
            <person name="Luria V."/>
            <person name="Karger A."/>
            <person name="Kirschner M.W."/>
            <person name="Durand P.M."/>
            <person name="Michod R.E."/>
            <person name="Nozaki H."/>
            <person name="Olson B.J."/>
        </authorList>
    </citation>
    <scope>NUCLEOTIDE SEQUENCE [LARGE SCALE GENOMIC DNA]</scope>
    <source>
        <strain evidence="3">NIES-2863</strain>
    </source>
</reference>
<keyword evidence="3" id="KW-1185">Reference proteome</keyword>
<feature type="region of interest" description="Disordered" evidence="1">
    <location>
        <begin position="356"/>
        <end position="382"/>
    </location>
</feature>
<feature type="compositionally biased region" description="Basic and acidic residues" evidence="1">
    <location>
        <begin position="206"/>
        <end position="220"/>
    </location>
</feature>
<sequence length="518" mass="53055">MRGGAGGGGAQARPAGPVAEALQPPPPPAAPATEDDVAKLSAARPDGADAGTAVAVFIAPCRQRTGTSRVASLPRLASFLAAATGGGGGALGALQADAAAPRQEVEASLLRPLLAVVLAMTAHLTAMLAQLLAAGREVEDMAALVSGLVSAAQSSWPNRSAMRSAMREAAERHLAPLGDAPVATGSGGTGGVTVEPPSLPSPLDMAVKDDPSGAEPPERHGAMWQRLSSRVQAVVAVAALAATRAPLRARAAAQASLRREAPGGIINRFNTMQRERARALQELDEALGGALTRQPSLRRLAEEIMAQEAEAVRAMAVAAAAGSAGEGAGVGPGAGGGLLRAATLVTRQRRGWGVRRRAMAAAASRQAEQQGQREAGAEGPDQDDSLSVCNAMLFAGNVAAGGLPVVEPSHKTESTAFSAQLRRLRGLGVPVPYEALAEANGDMDTFCTLMDEVLATRSDELVPPPNLEALDKAVREALLFVTPQTRALGKAESNACDVLLDYEERVRPILEAALTKAR</sequence>
<accession>A0A150GMX5</accession>
<dbReference type="AlphaFoldDB" id="A0A150GMX5"/>
<evidence type="ECO:0000256" key="1">
    <source>
        <dbReference type="SAM" id="MobiDB-lite"/>
    </source>
</evidence>
<organism evidence="2 3">
    <name type="scientific">Gonium pectorale</name>
    <name type="common">Green alga</name>
    <dbReference type="NCBI Taxonomy" id="33097"/>
    <lineage>
        <taxon>Eukaryota</taxon>
        <taxon>Viridiplantae</taxon>
        <taxon>Chlorophyta</taxon>
        <taxon>core chlorophytes</taxon>
        <taxon>Chlorophyceae</taxon>
        <taxon>CS clade</taxon>
        <taxon>Chlamydomonadales</taxon>
        <taxon>Volvocaceae</taxon>
        <taxon>Gonium</taxon>
    </lineage>
</organism>
<feature type="compositionally biased region" description="Low complexity" evidence="1">
    <location>
        <begin position="359"/>
        <end position="379"/>
    </location>
</feature>
<gene>
    <name evidence="2" type="ORF">GPECTOR_13g666</name>
</gene>
<protein>
    <submittedName>
        <fullName evidence="2">Uncharacterized protein</fullName>
    </submittedName>
</protein>
<dbReference type="Proteomes" id="UP000075714">
    <property type="component" value="Unassembled WGS sequence"/>
</dbReference>
<evidence type="ECO:0000313" key="2">
    <source>
        <dbReference type="EMBL" id="KXZ51179.1"/>
    </source>
</evidence>
<feature type="region of interest" description="Disordered" evidence="1">
    <location>
        <begin position="1"/>
        <end position="39"/>
    </location>
</feature>
<comment type="caution">
    <text evidence="2">The sequence shown here is derived from an EMBL/GenBank/DDBJ whole genome shotgun (WGS) entry which is preliminary data.</text>
</comment>